<accession>A0A6C0DUW4</accession>
<protein>
    <submittedName>
        <fullName evidence="1">Uncharacterized protein</fullName>
    </submittedName>
</protein>
<sequence length="122" mass="14614">MENLAIFEKIHDNLSNSLELGTSIYIFGVIVTNSIYDNWNTCTDFERALAKRLVSIWEGELGRSMDVSYENTRYQEHRPEYDNFCKKWIEDAYGKYRDNKGIRYALRNIWEKEYGLRIVWPD</sequence>
<name>A0A6C0DUW4_9ZZZZ</name>
<evidence type="ECO:0000313" key="1">
    <source>
        <dbReference type="EMBL" id="QHT20160.1"/>
    </source>
</evidence>
<dbReference type="EMBL" id="MN739677">
    <property type="protein sequence ID" value="QHT20160.1"/>
    <property type="molecule type" value="Genomic_DNA"/>
</dbReference>
<proteinExistence type="predicted"/>
<organism evidence="1">
    <name type="scientific">viral metagenome</name>
    <dbReference type="NCBI Taxonomy" id="1070528"/>
    <lineage>
        <taxon>unclassified sequences</taxon>
        <taxon>metagenomes</taxon>
        <taxon>organismal metagenomes</taxon>
    </lineage>
</organism>
<dbReference type="AlphaFoldDB" id="A0A6C0DUW4"/>
<reference evidence="1" key="1">
    <citation type="journal article" date="2020" name="Nature">
        <title>Giant virus diversity and host interactions through global metagenomics.</title>
        <authorList>
            <person name="Schulz F."/>
            <person name="Roux S."/>
            <person name="Paez-Espino D."/>
            <person name="Jungbluth S."/>
            <person name="Walsh D.A."/>
            <person name="Denef V.J."/>
            <person name="McMahon K.D."/>
            <person name="Konstantinidis K.T."/>
            <person name="Eloe-Fadrosh E.A."/>
            <person name="Kyrpides N.C."/>
            <person name="Woyke T."/>
        </authorList>
    </citation>
    <scope>NUCLEOTIDE SEQUENCE</scope>
    <source>
        <strain evidence="1">GVMAG-M-3300023174-60</strain>
    </source>
</reference>